<proteinExistence type="predicted"/>
<evidence type="ECO:0000259" key="3">
    <source>
        <dbReference type="PROSITE" id="PS50110"/>
    </source>
</evidence>
<feature type="modified residue" description="4-aspartylphosphate" evidence="2">
    <location>
        <position position="56"/>
    </location>
</feature>
<accession>A0A6L6QEH2</accession>
<sequence>MNQIDARVLLVDDNKDAVDMVSQFLSFHHIDNKVAYNGASAVALLADWPADIVFLDIQMPDMDGYETAIAMHALPQCAELPIVAWTGWDGPGSREAMTQARMVWRLTKPVAMEELLALVSRFGSRDPSR</sequence>
<dbReference type="Proteomes" id="UP000472320">
    <property type="component" value="Unassembled WGS sequence"/>
</dbReference>
<dbReference type="Pfam" id="PF00072">
    <property type="entry name" value="Response_reg"/>
    <property type="match status" value="1"/>
</dbReference>
<dbReference type="AlphaFoldDB" id="A0A6L6QEH2"/>
<dbReference type="InterPro" id="IPR001789">
    <property type="entry name" value="Sig_transdc_resp-reg_receiver"/>
</dbReference>
<evidence type="ECO:0000256" key="1">
    <source>
        <dbReference type="ARBA" id="ARBA00022553"/>
    </source>
</evidence>
<organism evidence="4 5">
    <name type="scientific">Massilia eburnea</name>
    <dbReference type="NCBI Taxonomy" id="1776165"/>
    <lineage>
        <taxon>Bacteria</taxon>
        <taxon>Pseudomonadati</taxon>
        <taxon>Pseudomonadota</taxon>
        <taxon>Betaproteobacteria</taxon>
        <taxon>Burkholderiales</taxon>
        <taxon>Oxalobacteraceae</taxon>
        <taxon>Telluria group</taxon>
        <taxon>Massilia</taxon>
    </lineage>
</organism>
<dbReference type="Gene3D" id="3.40.50.2300">
    <property type="match status" value="1"/>
</dbReference>
<dbReference type="GO" id="GO:0000160">
    <property type="term" value="P:phosphorelay signal transduction system"/>
    <property type="evidence" value="ECO:0007669"/>
    <property type="project" value="InterPro"/>
</dbReference>
<dbReference type="PANTHER" id="PTHR44591:SF3">
    <property type="entry name" value="RESPONSE REGULATORY DOMAIN-CONTAINING PROTEIN"/>
    <property type="match status" value="1"/>
</dbReference>
<reference evidence="4 5" key="1">
    <citation type="submission" date="2019-11" db="EMBL/GenBank/DDBJ databases">
        <title>Type strains purchased from KCTC, JCM and DSMZ.</title>
        <authorList>
            <person name="Lu H."/>
        </authorList>
    </citation>
    <scope>NUCLEOTIDE SEQUENCE [LARGE SCALE GENOMIC DNA]</scope>
    <source>
        <strain evidence="4 5">JCM 31587</strain>
    </source>
</reference>
<dbReference type="SMART" id="SM00448">
    <property type="entry name" value="REC"/>
    <property type="match status" value="1"/>
</dbReference>
<keyword evidence="5" id="KW-1185">Reference proteome</keyword>
<protein>
    <submittedName>
        <fullName evidence="4">Response regulator</fullName>
    </submittedName>
</protein>
<dbReference type="InterPro" id="IPR050595">
    <property type="entry name" value="Bact_response_regulator"/>
</dbReference>
<dbReference type="RefSeq" id="WP_155453000.1">
    <property type="nucleotide sequence ID" value="NZ_WNKX01000003.1"/>
</dbReference>
<dbReference type="PANTHER" id="PTHR44591">
    <property type="entry name" value="STRESS RESPONSE REGULATOR PROTEIN 1"/>
    <property type="match status" value="1"/>
</dbReference>
<evidence type="ECO:0000313" key="4">
    <source>
        <dbReference type="EMBL" id="MTW10056.1"/>
    </source>
</evidence>
<dbReference type="SUPFAM" id="SSF52172">
    <property type="entry name" value="CheY-like"/>
    <property type="match status" value="1"/>
</dbReference>
<dbReference type="EMBL" id="WNKX01000003">
    <property type="protein sequence ID" value="MTW10056.1"/>
    <property type="molecule type" value="Genomic_DNA"/>
</dbReference>
<evidence type="ECO:0000256" key="2">
    <source>
        <dbReference type="PROSITE-ProRule" id="PRU00169"/>
    </source>
</evidence>
<gene>
    <name evidence="4" type="ORF">GM658_05530</name>
</gene>
<dbReference type="PROSITE" id="PS50110">
    <property type="entry name" value="RESPONSE_REGULATORY"/>
    <property type="match status" value="1"/>
</dbReference>
<dbReference type="InterPro" id="IPR011006">
    <property type="entry name" value="CheY-like_superfamily"/>
</dbReference>
<name>A0A6L6QEH2_9BURK</name>
<comment type="caution">
    <text evidence="4">The sequence shown here is derived from an EMBL/GenBank/DDBJ whole genome shotgun (WGS) entry which is preliminary data.</text>
</comment>
<evidence type="ECO:0000313" key="5">
    <source>
        <dbReference type="Proteomes" id="UP000472320"/>
    </source>
</evidence>
<feature type="domain" description="Response regulatory" evidence="3">
    <location>
        <begin position="7"/>
        <end position="123"/>
    </location>
</feature>
<keyword evidence="1 2" id="KW-0597">Phosphoprotein</keyword>
<dbReference type="OrthoDB" id="5421695at2"/>